<evidence type="ECO:0000313" key="2">
    <source>
        <dbReference type="EMBL" id="KAF0559379.1"/>
    </source>
</evidence>
<gene>
    <name evidence="2" type="ORF">F8M41_006133</name>
</gene>
<evidence type="ECO:0000256" key="1">
    <source>
        <dbReference type="SAM" id="MobiDB-lite"/>
    </source>
</evidence>
<sequence length="100" mass="11595">MQANLPAKTDGLKDREEIASQNEVQEAKFAPESHFRSIYKVEDGVIEKEPPTKNIKFLERRPDPDRQHQNSKSMTVWEGIVPSNKNPAYLFNKRQDNTIK</sequence>
<comment type="caution">
    <text evidence="2">The sequence shown here is derived from an EMBL/GenBank/DDBJ whole genome shotgun (WGS) entry which is preliminary data.</text>
</comment>
<feature type="compositionally biased region" description="Basic and acidic residues" evidence="1">
    <location>
        <begin position="57"/>
        <end position="68"/>
    </location>
</feature>
<feature type="region of interest" description="Disordered" evidence="1">
    <location>
        <begin position="57"/>
        <end position="79"/>
    </location>
</feature>
<protein>
    <submittedName>
        <fullName evidence="2">Uncharacterized protein</fullName>
    </submittedName>
</protein>
<evidence type="ECO:0000313" key="3">
    <source>
        <dbReference type="Proteomes" id="UP000439903"/>
    </source>
</evidence>
<keyword evidence="3" id="KW-1185">Reference proteome</keyword>
<dbReference type="Proteomes" id="UP000439903">
    <property type="component" value="Unassembled WGS sequence"/>
</dbReference>
<dbReference type="AlphaFoldDB" id="A0A8H4EV49"/>
<name>A0A8H4EV49_GIGMA</name>
<organism evidence="2 3">
    <name type="scientific">Gigaspora margarita</name>
    <dbReference type="NCBI Taxonomy" id="4874"/>
    <lineage>
        <taxon>Eukaryota</taxon>
        <taxon>Fungi</taxon>
        <taxon>Fungi incertae sedis</taxon>
        <taxon>Mucoromycota</taxon>
        <taxon>Glomeromycotina</taxon>
        <taxon>Glomeromycetes</taxon>
        <taxon>Diversisporales</taxon>
        <taxon>Gigasporaceae</taxon>
        <taxon>Gigaspora</taxon>
    </lineage>
</organism>
<dbReference type="EMBL" id="WTPW01000017">
    <property type="protein sequence ID" value="KAF0559379.1"/>
    <property type="molecule type" value="Genomic_DNA"/>
</dbReference>
<accession>A0A8H4EV49</accession>
<reference evidence="2 3" key="1">
    <citation type="journal article" date="2019" name="Environ. Microbiol.">
        <title>At the nexus of three kingdoms: the genome of the mycorrhizal fungus Gigaspora margarita provides insights into plant, endobacterial and fungal interactions.</title>
        <authorList>
            <person name="Venice F."/>
            <person name="Ghignone S."/>
            <person name="Salvioli di Fossalunga A."/>
            <person name="Amselem J."/>
            <person name="Novero M."/>
            <person name="Xianan X."/>
            <person name="Sedzielewska Toro K."/>
            <person name="Morin E."/>
            <person name="Lipzen A."/>
            <person name="Grigoriev I.V."/>
            <person name="Henrissat B."/>
            <person name="Martin F.M."/>
            <person name="Bonfante P."/>
        </authorList>
    </citation>
    <scope>NUCLEOTIDE SEQUENCE [LARGE SCALE GENOMIC DNA]</scope>
    <source>
        <strain evidence="2 3">BEG34</strain>
    </source>
</reference>
<proteinExistence type="predicted"/>
<dbReference type="OrthoDB" id="10411263at2759"/>